<sequence length="1817" mass="202388">MDDTQTNRASDAAATEFVCNNEGTTTWKNFYEEHNNSLETSGNAAATNSQRQVAHLGRRIFEDQFEDLEAEDCGEELIPTYLKQIHNCTNNGNFTQQFAALDSMDDNEKLTAPVQNFEHSALTETHQKLFKDDITVPTVGPGCSSHLNVDFSIMQTLGKCDDLDMIQQDLKNTLNVVGPAFDRQDPSEYIEIDLNMTHIAPRNEQSDMSITDTVHGPVQEVSKSKPVRPNSLLPKKSLNIDNPEDKENIAVNPYITPCEADNFAVNEASDKVLVFDGKRLTLQSDKNTFEPQQISVTTEKVRRKAIVLNIDDDLPNFIPAKRSVANVVNDGDIMSQRLSSTTESQKRKTIVFEDSSCNISMTQAIPAQVITANVKHETICESNDISMTKPVPANIYENNKKHAAHSTTIYDANDISLTQALSAKVMPNQNQTIHFKNNISNISMTQALPECIILENRRKTISDEIDISMTQAVPTNILLNENDMGKTVYFEGDMDISVTQAITHNLLMQKTNDNLSMTQAVPTNILLNENDTAKTVYFEGDVDISITQPITHNLLIQKSTTVSQNTSTFVKTEEYGPVADELSNPTSQGTTNIPEQHTINNVSLKKDLTLDRTQFKEDMSISQISDEETTAETDNKLSAITKNEFNFNNKKSSESTNNLLLSSSNDLMNLENMNNGNQKENCIKLIVKDEEMIAETYSKQNTITGNDIALKKNNYSEITKNLLPSSSSSFGLTNLNNLDSGKPNEKSDLVVEQQGVLVFQVTGLVSSKTKTISNDDISTMESITKDEKDDGKSEVDVCLNKSKSGNLVEERIFDKNPAEETHSSKPPSSQYSEAKKSMLHELLDMSSIADNNINNKSLTIVKYTAESMDTSTPGYSTSSDDKINHLPEIAGLEPFKDRMDTSSSDIVIAPENIINEQLNDVKSISDNSTASSPNLSVVSPSSNEHIQSKIIDGNIKDPLKCVETESHSQESLFVITQDSNDDFNEKKHVQLRESVKIENLSQIEDKIPAITYEESNIVEDLQNKIDLLKTAAKEGKLSSNRHFEKVSSPIINKNDSNIEGDKMNTSSISEKKKPFKNANDTAELLSMLSQLTDTSQNKICDKLNKTESKEMLNKSKQGVTLNLTRRRSIAISREDMLHSISMAQALLHKSQFELDESDADIDNTSYNPDDTLAIAYHGRKSIRISSDVVKTLHFNDSYTDNKDAACDINTPLIKSVIGETSNTEKCVKDKGKVIPTYDFRDGVKELMDDLVKPMADVLPFERHIDKSPKQSQSRTSAQIQANLIASSQIDLDVDLHSQSVSESGFTKTESLVNEISELGNKSVSSALKKPVSPVSLNTSMGDGFYEQKRVHYEDTDLDMKCSHIPENKNISQRKYSTGDDVLVFDHNNPLNNVLLAPVDYENVHRYNPVKSTETIKSECDNSVQCTPKPSVVEQNIEFAHFKVEIEQKPKQVQEVNATKILSVDCSTVAMAVDINDKKVNTVIAMKKDYELLDAHSSLTLVDDEKPKCAITDDMSFESTANNTSKTSVEVMDTDNKTDEVSELSSDVDSKVTLTDEDIVIKSTRKRSFSPDSEKKHKTRNSIKELLKVSSSPINKKQKTVENRKSPSKLKNINENDCMIVQQLLTEYNIKDVDAQSLTEEVGIALKESSMSIESENIAKTVSSLMSVELPRNLTVVSEIKSMDVVWSSDSASESQPLVQLCVRFAAEAMRRASSRDECRVARDVPALLRRCVLLARLAQQWARAMQDARVANIPLRSVWEVTMQIDLAEEETSGMWYPRVSSVDITTIVADMNVPSELLRRLVAFLPNDWSHAPRSI</sequence>
<evidence type="ECO:0000256" key="1">
    <source>
        <dbReference type="SAM" id="MobiDB-lite"/>
    </source>
</evidence>
<reference evidence="2 3" key="1">
    <citation type="submission" date="2017-07" db="EMBL/GenBank/DDBJ databases">
        <authorList>
            <person name="Talla V."/>
            <person name="Backstrom N."/>
        </authorList>
    </citation>
    <scope>NUCLEOTIDE SEQUENCE [LARGE SCALE GENOMIC DNA]</scope>
</reference>
<feature type="compositionally biased region" description="Basic and acidic residues" evidence="1">
    <location>
        <begin position="811"/>
        <end position="823"/>
    </location>
</feature>
<feature type="region of interest" description="Disordered" evidence="1">
    <location>
        <begin position="220"/>
        <end position="241"/>
    </location>
</feature>
<feature type="region of interest" description="Disordered" evidence="1">
    <location>
        <begin position="811"/>
        <end position="834"/>
    </location>
</feature>
<accession>A0A5E4QZB8</accession>
<protein>
    <submittedName>
        <fullName evidence="2">Uncharacterized protein</fullName>
    </submittedName>
</protein>
<dbReference type="EMBL" id="FZQP02006133">
    <property type="protein sequence ID" value="VVD02557.1"/>
    <property type="molecule type" value="Genomic_DNA"/>
</dbReference>
<organism evidence="2 3">
    <name type="scientific">Leptidea sinapis</name>
    <dbReference type="NCBI Taxonomy" id="189913"/>
    <lineage>
        <taxon>Eukaryota</taxon>
        <taxon>Metazoa</taxon>
        <taxon>Ecdysozoa</taxon>
        <taxon>Arthropoda</taxon>
        <taxon>Hexapoda</taxon>
        <taxon>Insecta</taxon>
        <taxon>Pterygota</taxon>
        <taxon>Neoptera</taxon>
        <taxon>Endopterygota</taxon>
        <taxon>Lepidoptera</taxon>
        <taxon>Glossata</taxon>
        <taxon>Ditrysia</taxon>
        <taxon>Papilionoidea</taxon>
        <taxon>Pieridae</taxon>
        <taxon>Dismorphiinae</taxon>
        <taxon>Leptidea</taxon>
    </lineage>
</organism>
<evidence type="ECO:0000313" key="3">
    <source>
        <dbReference type="Proteomes" id="UP000324832"/>
    </source>
</evidence>
<name>A0A5E4QZB8_9NEOP</name>
<dbReference type="Proteomes" id="UP000324832">
    <property type="component" value="Unassembled WGS sequence"/>
</dbReference>
<evidence type="ECO:0000313" key="2">
    <source>
        <dbReference type="EMBL" id="VVD02557.1"/>
    </source>
</evidence>
<proteinExistence type="predicted"/>
<keyword evidence="3" id="KW-1185">Reference proteome</keyword>
<gene>
    <name evidence="2" type="ORF">LSINAPIS_LOCUS12747</name>
</gene>